<dbReference type="Pfam" id="PF13432">
    <property type="entry name" value="TPR_16"/>
    <property type="match status" value="1"/>
</dbReference>
<accession>A0A841HKT0</accession>
<dbReference type="RefSeq" id="WP_221304104.1">
    <property type="nucleotide sequence ID" value="NZ_JACHHZ010000002.1"/>
</dbReference>
<organism evidence="2 3">
    <name type="scientific">Povalibacter uvarum</name>
    <dbReference type="NCBI Taxonomy" id="732238"/>
    <lineage>
        <taxon>Bacteria</taxon>
        <taxon>Pseudomonadati</taxon>
        <taxon>Pseudomonadota</taxon>
        <taxon>Gammaproteobacteria</taxon>
        <taxon>Steroidobacterales</taxon>
        <taxon>Steroidobacteraceae</taxon>
        <taxon>Povalibacter</taxon>
    </lineage>
</organism>
<feature type="transmembrane region" description="Helical" evidence="1">
    <location>
        <begin position="26"/>
        <end position="44"/>
    </location>
</feature>
<proteinExistence type="predicted"/>
<evidence type="ECO:0000313" key="2">
    <source>
        <dbReference type="EMBL" id="MBB6092900.1"/>
    </source>
</evidence>
<evidence type="ECO:0000313" key="3">
    <source>
        <dbReference type="Proteomes" id="UP000588068"/>
    </source>
</evidence>
<keyword evidence="1" id="KW-0472">Membrane</keyword>
<comment type="caution">
    <text evidence="2">The sequence shown here is derived from an EMBL/GenBank/DDBJ whole genome shotgun (WGS) entry which is preliminary data.</text>
</comment>
<dbReference type="EMBL" id="JACHHZ010000002">
    <property type="protein sequence ID" value="MBB6092900.1"/>
    <property type="molecule type" value="Genomic_DNA"/>
</dbReference>
<evidence type="ECO:0000256" key="1">
    <source>
        <dbReference type="SAM" id="Phobius"/>
    </source>
</evidence>
<name>A0A841HKT0_9GAMM</name>
<dbReference type="AlphaFoldDB" id="A0A841HKT0"/>
<protein>
    <submittedName>
        <fullName evidence="2">Tetratricopeptide (TPR) repeat protein</fullName>
    </submittedName>
</protein>
<dbReference type="InterPro" id="IPR011990">
    <property type="entry name" value="TPR-like_helical_dom_sf"/>
</dbReference>
<dbReference type="Proteomes" id="UP000588068">
    <property type="component" value="Unassembled WGS sequence"/>
</dbReference>
<keyword evidence="1" id="KW-0812">Transmembrane</keyword>
<keyword evidence="3" id="KW-1185">Reference proteome</keyword>
<dbReference type="SUPFAM" id="SSF48452">
    <property type="entry name" value="TPR-like"/>
    <property type="match status" value="1"/>
</dbReference>
<gene>
    <name evidence="2" type="ORF">HNQ60_001778</name>
</gene>
<keyword evidence="1" id="KW-1133">Transmembrane helix</keyword>
<sequence length="150" mass="17584">MERDPSFARELLLHAELSETLQTIEIVVWLIFALLLISRVLAYMDARKKQAEKENTGVEWGTQVERAYDRGRYQEALEILATSELVYPGSALIKFWQGRCHFRLEAWEKAAEKFQESCRLEPYYRKSVKDYMAFIELNELVPGVEGYLDK</sequence>
<reference evidence="2 3" key="1">
    <citation type="submission" date="2020-08" db="EMBL/GenBank/DDBJ databases">
        <title>Genomic Encyclopedia of Type Strains, Phase IV (KMG-IV): sequencing the most valuable type-strain genomes for metagenomic binning, comparative biology and taxonomic classification.</title>
        <authorList>
            <person name="Goeker M."/>
        </authorList>
    </citation>
    <scope>NUCLEOTIDE SEQUENCE [LARGE SCALE GENOMIC DNA]</scope>
    <source>
        <strain evidence="2 3">DSM 26723</strain>
    </source>
</reference>
<dbReference type="Gene3D" id="1.25.40.10">
    <property type="entry name" value="Tetratricopeptide repeat domain"/>
    <property type="match status" value="1"/>
</dbReference>